<dbReference type="UniPathway" id="UPA00275"/>
<dbReference type="KEGG" id="mcn:Mcup_0045"/>
<dbReference type="EMBL" id="CP002656">
    <property type="protein sequence ID" value="AEB94156.1"/>
    <property type="molecule type" value="Genomic_DNA"/>
</dbReference>
<dbReference type="Proteomes" id="UP000007812">
    <property type="component" value="Chromosome"/>
</dbReference>
<dbReference type="GO" id="GO:0046872">
    <property type="term" value="F:metal ion binding"/>
    <property type="evidence" value="ECO:0007669"/>
    <property type="project" value="UniProtKB-KW"/>
</dbReference>
<evidence type="ECO:0000256" key="5">
    <source>
        <dbReference type="ARBA" id="ARBA00023211"/>
    </source>
</evidence>
<dbReference type="AlphaFoldDB" id="F4FXV8"/>
<keyword evidence="6" id="KW-0456">Lyase</keyword>
<evidence type="ECO:0000256" key="6">
    <source>
        <dbReference type="ARBA" id="ARBA00023239"/>
    </source>
</evidence>
<organism evidence="7 8">
    <name type="scientific">Metallosphaera cuprina (strain Ar-4)</name>
    <dbReference type="NCBI Taxonomy" id="1006006"/>
    <lineage>
        <taxon>Archaea</taxon>
        <taxon>Thermoproteota</taxon>
        <taxon>Thermoprotei</taxon>
        <taxon>Sulfolobales</taxon>
        <taxon>Sulfolobaceae</taxon>
        <taxon>Metallosphaera</taxon>
    </lineage>
</organism>
<dbReference type="Pfam" id="PF00926">
    <property type="entry name" value="DHBP_synthase"/>
    <property type="match status" value="1"/>
</dbReference>
<dbReference type="PATRIC" id="fig|1006006.8.peg.45"/>
<keyword evidence="3" id="KW-0479">Metal-binding</keyword>
<evidence type="ECO:0000256" key="4">
    <source>
        <dbReference type="ARBA" id="ARBA00022842"/>
    </source>
</evidence>
<gene>
    <name evidence="7" type="ordered locus">Mcup_0045</name>
</gene>
<proteinExistence type="predicted"/>
<dbReference type="PANTHER" id="PTHR21327:SF46">
    <property type="entry name" value="3,4-DIHYDROXY-2-BUTANONE 4-PHOSPHATE SYNTHASE"/>
    <property type="match status" value="1"/>
</dbReference>
<dbReference type="InterPro" id="IPR000422">
    <property type="entry name" value="DHBP_synthase_RibB"/>
</dbReference>
<keyword evidence="8" id="KW-1185">Reference proteome</keyword>
<evidence type="ECO:0000313" key="7">
    <source>
        <dbReference type="EMBL" id="AEB94156.1"/>
    </source>
</evidence>
<dbReference type="SUPFAM" id="SSF55821">
    <property type="entry name" value="YrdC/RibB"/>
    <property type="match status" value="1"/>
</dbReference>
<dbReference type="Gene3D" id="3.90.870.10">
    <property type="entry name" value="DHBP synthase"/>
    <property type="match status" value="1"/>
</dbReference>
<dbReference type="NCBIfam" id="NF004437">
    <property type="entry name" value="PRK05773.1"/>
    <property type="match status" value="1"/>
</dbReference>
<dbReference type="InterPro" id="IPR017945">
    <property type="entry name" value="DHBP_synth_RibB-like_a/b_dom"/>
</dbReference>
<dbReference type="STRING" id="1006006.Mcup_0045"/>
<dbReference type="PANTHER" id="PTHR21327">
    <property type="entry name" value="GTP CYCLOHYDROLASE II-RELATED"/>
    <property type="match status" value="1"/>
</dbReference>
<protein>
    <submittedName>
        <fullName evidence="7">3,4-dihydroxy-2-butanone 4-phosphate synthase</fullName>
    </submittedName>
</protein>
<name>F4FXV8_METCR</name>
<dbReference type="GO" id="GO:0005829">
    <property type="term" value="C:cytosol"/>
    <property type="evidence" value="ECO:0007669"/>
    <property type="project" value="TreeGrafter"/>
</dbReference>
<comment type="pathway">
    <text evidence="1">Cofactor biosynthesis; riboflavin biosynthesis.</text>
</comment>
<dbReference type="GO" id="GO:0009231">
    <property type="term" value="P:riboflavin biosynthetic process"/>
    <property type="evidence" value="ECO:0007669"/>
    <property type="project" value="UniProtKB-UniPathway"/>
</dbReference>
<evidence type="ECO:0000256" key="2">
    <source>
        <dbReference type="ARBA" id="ARBA00022619"/>
    </source>
</evidence>
<sequence>MLLYDFDGREEEVDMVFYGGAVTWKSIRTLRSMAGGLICYATGKEEAEALGIPFQVDLLRSNNELAKLVKRPKYQDEPAFSVWVNHVETKTGISDEDRAITIRKLHEIIKDILKGKQARDIFYNEFYSPGHVPILISRGIGARRGHTELSITLVEQLGLERSVVFAEMLDEKTSLKKDDAMKIARSNGFIFLEGKEILKGVLA</sequence>
<evidence type="ECO:0000313" key="8">
    <source>
        <dbReference type="Proteomes" id="UP000007812"/>
    </source>
</evidence>
<evidence type="ECO:0000256" key="3">
    <source>
        <dbReference type="ARBA" id="ARBA00022723"/>
    </source>
</evidence>
<keyword evidence="5" id="KW-0464">Manganese</keyword>
<keyword evidence="2" id="KW-0686">Riboflavin biosynthesis</keyword>
<dbReference type="HOGENOM" id="CLU_020273_3_2_2"/>
<reference evidence="7 8" key="1">
    <citation type="journal article" date="2011" name="J. Bacteriol.">
        <title>Complete genome sequence of Metallosphaera cuprina, a metal sulfide-oxidizing archaeon from a hot spring.</title>
        <authorList>
            <person name="Liu L.J."/>
            <person name="You X.Y."/>
            <person name="Zheng H."/>
            <person name="Wang S."/>
            <person name="Jiang C.Y."/>
            <person name="Liu S.J."/>
        </authorList>
    </citation>
    <scope>NUCLEOTIDE SEQUENCE [LARGE SCALE GENOMIC DNA]</scope>
    <source>
        <strain evidence="7 8">Ar-4</strain>
    </source>
</reference>
<dbReference type="GO" id="GO:0008686">
    <property type="term" value="F:3,4-dihydroxy-2-butanone-4-phosphate synthase activity"/>
    <property type="evidence" value="ECO:0007669"/>
    <property type="project" value="InterPro"/>
</dbReference>
<dbReference type="eggNOG" id="arCOG01320">
    <property type="taxonomic scope" value="Archaea"/>
</dbReference>
<evidence type="ECO:0000256" key="1">
    <source>
        <dbReference type="ARBA" id="ARBA00005104"/>
    </source>
</evidence>
<keyword evidence="4" id="KW-0460">Magnesium</keyword>
<accession>F4FXV8</accession>